<accession>A0A8J2YJJ2</accession>
<dbReference type="Gene3D" id="3.10.450.50">
    <property type="match status" value="1"/>
</dbReference>
<keyword evidence="2" id="KW-1185">Reference proteome</keyword>
<protein>
    <recommendedName>
        <fullName evidence="3">Nuclear transport factor 2 family protein</fullName>
    </recommendedName>
</protein>
<dbReference type="Proteomes" id="UP000602745">
    <property type="component" value="Unassembled WGS sequence"/>
</dbReference>
<evidence type="ECO:0000313" key="1">
    <source>
        <dbReference type="EMBL" id="GGE47761.1"/>
    </source>
</evidence>
<dbReference type="RefSeq" id="WP_188410165.1">
    <property type="nucleotide sequence ID" value="NZ_BMCP01000002.1"/>
</dbReference>
<evidence type="ECO:0000313" key="2">
    <source>
        <dbReference type="Proteomes" id="UP000602745"/>
    </source>
</evidence>
<name>A0A8J2YJJ2_9RHOB</name>
<reference evidence="1" key="2">
    <citation type="submission" date="2020-09" db="EMBL/GenBank/DDBJ databases">
        <authorList>
            <person name="Sun Q."/>
            <person name="Sedlacek I."/>
        </authorList>
    </citation>
    <scope>NUCLEOTIDE SEQUENCE</scope>
    <source>
        <strain evidence="1">CCM 7684</strain>
    </source>
</reference>
<organism evidence="1 2">
    <name type="scientific">Agaricicola taiwanensis</name>
    <dbReference type="NCBI Taxonomy" id="591372"/>
    <lineage>
        <taxon>Bacteria</taxon>
        <taxon>Pseudomonadati</taxon>
        <taxon>Pseudomonadota</taxon>
        <taxon>Alphaproteobacteria</taxon>
        <taxon>Rhodobacterales</taxon>
        <taxon>Paracoccaceae</taxon>
        <taxon>Agaricicola</taxon>
    </lineage>
</organism>
<dbReference type="SUPFAM" id="SSF54427">
    <property type="entry name" value="NTF2-like"/>
    <property type="match status" value="1"/>
</dbReference>
<comment type="caution">
    <text evidence="1">The sequence shown here is derived from an EMBL/GenBank/DDBJ whole genome shotgun (WGS) entry which is preliminary data.</text>
</comment>
<sequence length="143" mass="16076">MEQAVRKLFERYESFFNRSLANEIDKDAIAELYASEFIAASPAGVMTGKNDEQFVEAMLKGYNHYRAIGTKHMRVRGIGLSPIDDLHCVAHVAWTATYVRDDLPETAIDFDVHYLVQVLDGDAKVFGWVSGDEQALLKQHGVI</sequence>
<reference evidence="1" key="1">
    <citation type="journal article" date="2014" name="Int. J. Syst. Evol. Microbiol.">
        <title>Complete genome sequence of Corynebacterium casei LMG S-19264T (=DSM 44701T), isolated from a smear-ripened cheese.</title>
        <authorList>
            <consortium name="US DOE Joint Genome Institute (JGI-PGF)"/>
            <person name="Walter F."/>
            <person name="Albersmeier A."/>
            <person name="Kalinowski J."/>
            <person name="Ruckert C."/>
        </authorList>
    </citation>
    <scope>NUCLEOTIDE SEQUENCE</scope>
    <source>
        <strain evidence="1">CCM 7684</strain>
    </source>
</reference>
<gene>
    <name evidence="1" type="ORF">GCM10007276_26260</name>
</gene>
<dbReference type="InterPro" id="IPR032710">
    <property type="entry name" value="NTF2-like_dom_sf"/>
</dbReference>
<proteinExistence type="predicted"/>
<evidence type="ECO:0008006" key="3">
    <source>
        <dbReference type="Google" id="ProtNLM"/>
    </source>
</evidence>
<dbReference type="EMBL" id="BMCP01000002">
    <property type="protein sequence ID" value="GGE47761.1"/>
    <property type="molecule type" value="Genomic_DNA"/>
</dbReference>
<dbReference type="AlphaFoldDB" id="A0A8J2YJJ2"/>